<dbReference type="Proteomes" id="UP000077875">
    <property type="component" value="Chromosome"/>
</dbReference>
<keyword evidence="2" id="KW-1185">Reference proteome</keyword>
<dbReference type="STRING" id="376489.A5892_00030"/>
<organism evidence="1 2">
    <name type="scientific">Halotalea alkalilenta</name>
    <dbReference type="NCBI Taxonomy" id="376489"/>
    <lineage>
        <taxon>Bacteria</taxon>
        <taxon>Pseudomonadati</taxon>
        <taxon>Pseudomonadota</taxon>
        <taxon>Gammaproteobacteria</taxon>
        <taxon>Oceanospirillales</taxon>
        <taxon>Halomonadaceae</taxon>
        <taxon>Halotalea</taxon>
    </lineage>
</organism>
<dbReference type="AlphaFoldDB" id="A0A172YA94"/>
<reference evidence="1 2" key="1">
    <citation type="submission" date="2016-04" db="EMBL/GenBank/DDBJ databases">
        <title>Complete Genome Sequence of Halotalea alkalilenta IHB B 13600.</title>
        <authorList>
            <person name="Swarnkar M.K."/>
            <person name="Sharma A."/>
            <person name="Kaushal K."/>
            <person name="Soni R."/>
            <person name="Rana S."/>
            <person name="Singh A.K."/>
            <person name="Gulati A."/>
        </authorList>
    </citation>
    <scope>NUCLEOTIDE SEQUENCE [LARGE SCALE GENOMIC DNA]</scope>
    <source>
        <strain evidence="1 2">IHB B 13600</strain>
    </source>
</reference>
<dbReference type="EMBL" id="CP015243">
    <property type="protein sequence ID" value="ANF56052.1"/>
    <property type="molecule type" value="Genomic_DNA"/>
</dbReference>
<evidence type="ECO:0000313" key="2">
    <source>
        <dbReference type="Proteomes" id="UP000077875"/>
    </source>
</evidence>
<gene>
    <name evidence="1" type="ORF">A5892_00030</name>
</gene>
<evidence type="ECO:0000313" key="1">
    <source>
        <dbReference type="EMBL" id="ANF56052.1"/>
    </source>
</evidence>
<proteinExistence type="predicted"/>
<accession>A0A172YA94</accession>
<dbReference type="RefSeq" id="WP_064121051.1">
    <property type="nucleotide sequence ID" value="NZ_CP015243.1"/>
</dbReference>
<protein>
    <submittedName>
        <fullName evidence="1">Uncharacterized protein</fullName>
    </submittedName>
</protein>
<sequence>MIEFLREEIGAIEVAESDINQLPLVTAKRAAAAGASSMTWYNHALFAGEVAQRVGMRRFRIRFS</sequence>
<name>A0A172YA94_9GAMM</name>
<dbReference type="KEGG" id="haa:A5892_00030"/>